<keyword evidence="1 5" id="KW-0808">Transferase</keyword>
<dbReference type="Gene3D" id="2.170.270.10">
    <property type="entry name" value="SET domain"/>
    <property type="match status" value="1"/>
</dbReference>
<evidence type="ECO:0000259" key="3">
    <source>
        <dbReference type="PROSITE" id="PS50280"/>
    </source>
</evidence>
<evidence type="ECO:0000256" key="1">
    <source>
        <dbReference type="ARBA" id="ARBA00022679"/>
    </source>
</evidence>
<dbReference type="InterPro" id="IPR003616">
    <property type="entry name" value="Post-SET_dom"/>
</dbReference>
<evidence type="ECO:0000259" key="4">
    <source>
        <dbReference type="PROSITE" id="PS50868"/>
    </source>
</evidence>
<evidence type="ECO:0000256" key="2">
    <source>
        <dbReference type="ARBA" id="ARBA00022691"/>
    </source>
</evidence>
<keyword evidence="5" id="KW-0489">Methyltransferase</keyword>
<keyword evidence="2" id="KW-0949">S-adenosyl-L-methionine</keyword>
<dbReference type="InterPro" id="IPR046341">
    <property type="entry name" value="SET_dom_sf"/>
</dbReference>
<dbReference type="PROSITE" id="PS50280">
    <property type="entry name" value="SET"/>
    <property type="match status" value="1"/>
</dbReference>
<reference evidence="6" key="1">
    <citation type="journal article" date="2019" name="Int. J. Syst. Evol. Microbiol.">
        <title>The Global Catalogue of Microorganisms (GCM) 10K type strain sequencing project: providing services to taxonomists for standard genome sequencing and annotation.</title>
        <authorList>
            <consortium name="The Broad Institute Genomics Platform"/>
            <consortium name="The Broad Institute Genome Sequencing Center for Infectious Disease"/>
            <person name="Wu L."/>
            <person name="Ma J."/>
        </authorList>
    </citation>
    <scope>NUCLEOTIDE SEQUENCE [LARGE SCALE GENOMIC DNA]</scope>
    <source>
        <strain evidence="6">CCUG 53903</strain>
    </source>
</reference>
<dbReference type="EMBL" id="JBHSPA010000005">
    <property type="protein sequence ID" value="MFC5822598.1"/>
    <property type="molecule type" value="Genomic_DNA"/>
</dbReference>
<dbReference type="SUPFAM" id="SSF82199">
    <property type="entry name" value="SET domain"/>
    <property type="match status" value="1"/>
</dbReference>
<organism evidence="5 6">
    <name type="scientific">Nonomuraea insulae</name>
    <dbReference type="NCBI Taxonomy" id="1616787"/>
    <lineage>
        <taxon>Bacteria</taxon>
        <taxon>Bacillati</taxon>
        <taxon>Actinomycetota</taxon>
        <taxon>Actinomycetes</taxon>
        <taxon>Streptosporangiales</taxon>
        <taxon>Streptosporangiaceae</taxon>
        <taxon>Nonomuraea</taxon>
    </lineage>
</organism>
<accession>A0ABW1CA85</accession>
<feature type="domain" description="Post-SET" evidence="4">
    <location>
        <begin position="128"/>
        <end position="144"/>
    </location>
</feature>
<keyword evidence="6" id="KW-1185">Reference proteome</keyword>
<dbReference type="InterPro" id="IPR001214">
    <property type="entry name" value="SET_dom"/>
</dbReference>
<dbReference type="Proteomes" id="UP001596058">
    <property type="component" value="Unassembled WGS sequence"/>
</dbReference>
<dbReference type="EC" id="2.1.1.-" evidence="5"/>
<dbReference type="Pfam" id="PF00856">
    <property type="entry name" value="SET"/>
    <property type="match status" value="1"/>
</dbReference>
<protein>
    <submittedName>
        <fullName evidence="5">SET domain-containing protein</fullName>
        <ecNumber evidence="5">2.1.1.-</ecNumber>
    </submittedName>
</protein>
<comment type="caution">
    <text evidence="5">The sequence shown here is derived from an EMBL/GenBank/DDBJ whole genome shotgun (WGS) entry which is preliminary data.</text>
</comment>
<dbReference type="GO" id="GO:0008168">
    <property type="term" value="F:methyltransferase activity"/>
    <property type="evidence" value="ECO:0007669"/>
    <property type="project" value="UniProtKB-KW"/>
</dbReference>
<proteinExistence type="predicted"/>
<dbReference type="RefSeq" id="WP_379512152.1">
    <property type="nucleotide sequence ID" value="NZ_JBHSPA010000005.1"/>
</dbReference>
<feature type="domain" description="SET" evidence="3">
    <location>
        <begin position="17"/>
        <end position="120"/>
    </location>
</feature>
<gene>
    <name evidence="5" type="ORF">ACFPZ3_01905</name>
</gene>
<evidence type="ECO:0000313" key="5">
    <source>
        <dbReference type="EMBL" id="MFC5822598.1"/>
    </source>
</evidence>
<dbReference type="GO" id="GO:0032259">
    <property type="term" value="P:methylation"/>
    <property type="evidence" value="ECO:0007669"/>
    <property type="project" value="UniProtKB-KW"/>
</dbReference>
<dbReference type="PROSITE" id="PS50868">
    <property type="entry name" value="POST_SET"/>
    <property type="match status" value="1"/>
</dbReference>
<evidence type="ECO:0000313" key="6">
    <source>
        <dbReference type="Proteomes" id="UP001596058"/>
    </source>
</evidence>
<sequence>MRETPLEALEPDCWLHPRLEVRPSPVSGVGLFATAAIPAGTVVSRLGGRLVTWDQLRPLLTGPYVDTITVSEDLNLVLPSDTPNGKGNHSCDPNLWWTGPYTLATRRDLTPGEEATNDYATSTAAPDFTMDCRCGAALCRGRVTGADWRRPDLQEHYGEHWVPALLALIRGQAVGA</sequence>
<name>A0ABW1CA85_9ACTN</name>